<keyword evidence="2" id="KW-1185">Reference proteome</keyword>
<organism evidence="1 2">
    <name type="scientific">Salipaludibacillus agaradhaerens</name>
    <name type="common">Bacillus agaradhaerens</name>
    <dbReference type="NCBI Taxonomy" id="76935"/>
    <lineage>
        <taxon>Bacteria</taxon>
        <taxon>Bacillati</taxon>
        <taxon>Bacillota</taxon>
        <taxon>Bacilli</taxon>
        <taxon>Bacillales</taxon>
        <taxon>Bacillaceae</taxon>
    </lineage>
</organism>
<evidence type="ECO:0000313" key="1">
    <source>
        <dbReference type="EMBL" id="MCR6098763.1"/>
    </source>
</evidence>
<name>A0A9Q4G1B8_SALAG</name>
<comment type="caution">
    <text evidence="1">The sequence shown here is derived from an EMBL/GenBank/DDBJ whole genome shotgun (WGS) entry which is preliminary data.</text>
</comment>
<evidence type="ECO:0000313" key="2">
    <source>
        <dbReference type="Proteomes" id="UP001057753"/>
    </source>
</evidence>
<gene>
    <name evidence="1" type="ORF">HXA33_19825</name>
</gene>
<sequence length="94" mass="10954">MQNNSDWTTIEEVRGTIENTYEGCQLRTKIELKSWAHHSENCHANGEYPLPFLNYVAGMRDVDYLEQVKGNVLDCEDLGGKEDVIKYLMKRMNR</sequence>
<reference evidence="1" key="1">
    <citation type="submission" date="2020-06" db="EMBL/GenBank/DDBJ databases">
        <title>Insight into the genomes of haloalkaliphilic bacilli from Kenyan soda lakes.</title>
        <authorList>
            <person name="Mwirichia R."/>
            <person name="Villamizar G.C."/>
            <person name="Poehlein A."/>
            <person name="Mugweru J."/>
            <person name="Kipnyargis A."/>
            <person name="Kiplimo D."/>
            <person name="Orwa P."/>
            <person name="Daniel R."/>
        </authorList>
    </citation>
    <scope>NUCLEOTIDE SEQUENCE</scope>
    <source>
        <strain evidence="1">B1096_S55</strain>
    </source>
</reference>
<protein>
    <submittedName>
        <fullName evidence="1">Uncharacterized protein</fullName>
    </submittedName>
</protein>
<proteinExistence type="predicted"/>
<dbReference type="RefSeq" id="WP_257823147.1">
    <property type="nucleotide sequence ID" value="NZ_JABXYM010000002.1"/>
</dbReference>
<dbReference type="Proteomes" id="UP001057753">
    <property type="component" value="Unassembled WGS sequence"/>
</dbReference>
<dbReference type="AlphaFoldDB" id="A0A9Q4G1B8"/>
<accession>A0A9Q4G1B8</accession>
<dbReference type="EMBL" id="JABXYM010000002">
    <property type="protein sequence ID" value="MCR6098763.1"/>
    <property type="molecule type" value="Genomic_DNA"/>
</dbReference>